<dbReference type="PROSITE" id="PS51752">
    <property type="entry name" value="JACALIN_LECTIN"/>
    <property type="match status" value="1"/>
</dbReference>
<protein>
    <recommendedName>
        <fullName evidence="2">Jacalin-type lectin domain-containing protein</fullName>
    </recommendedName>
</protein>
<dbReference type="Gene3D" id="2.100.10.30">
    <property type="entry name" value="Jacalin-like lectin domain"/>
    <property type="match status" value="1"/>
</dbReference>
<evidence type="ECO:0000313" key="4">
    <source>
        <dbReference type="Proteomes" id="UP000030960"/>
    </source>
</evidence>
<dbReference type="InterPro" id="IPR001229">
    <property type="entry name" value="Jacalin-like_lectin_dom"/>
</dbReference>
<accession>A0A0B3S3J2</accession>
<dbReference type="PROSITE" id="PS51257">
    <property type="entry name" value="PROKAR_LIPOPROTEIN"/>
    <property type="match status" value="1"/>
</dbReference>
<feature type="signal peptide" evidence="1">
    <location>
        <begin position="1"/>
        <end position="22"/>
    </location>
</feature>
<evidence type="ECO:0000256" key="1">
    <source>
        <dbReference type="SAM" id="SignalP"/>
    </source>
</evidence>
<dbReference type="Gene3D" id="2.170.15.10">
    <property type="entry name" value="Proaerolysin, chain A, domain 3"/>
    <property type="match status" value="1"/>
</dbReference>
<organism evidence="3 4">
    <name type="scientific">Mameliella alba</name>
    <dbReference type="NCBI Taxonomy" id="561184"/>
    <lineage>
        <taxon>Bacteria</taxon>
        <taxon>Pseudomonadati</taxon>
        <taxon>Pseudomonadota</taxon>
        <taxon>Alphaproteobacteria</taxon>
        <taxon>Rhodobacterales</taxon>
        <taxon>Roseobacteraceae</taxon>
        <taxon>Mameliella</taxon>
    </lineage>
</organism>
<evidence type="ECO:0000313" key="3">
    <source>
        <dbReference type="EMBL" id="KHQ53518.1"/>
    </source>
</evidence>
<comment type="caution">
    <text evidence="3">The sequence shown here is derived from an EMBL/GenBank/DDBJ whole genome shotgun (WGS) entry which is preliminary data.</text>
</comment>
<dbReference type="RefSeq" id="WP_043140539.1">
    <property type="nucleotide sequence ID" value="NZ_JSUQ01000007.1"/>
</dbReference>
<reference evidence="3 4" key="1">
    <citation type="submission" date="2014-10" db="EMBL/GenBank/DDBJ databases">
        <title>Genome sequence of Ponticoccus sp. strain UMTAT08 isolated from clonal culture of toxic dinoflagellate Alexandrium tamiyavanichii.</title>
        <authorList>
            <person name="Gan H.Y."/>
            <person name="Muhd D.-D."/>
            <person name="Mohd Noor M.E."/>
            <person name="Yeong Y.S."/>
            <person name="Usup G."/>
        </authorList>
    </citation>
    <scope>NUCLEOTIDE SEQUENCE [LARGE SCALE GENOMIC DNA]</scope>
    <source>
        <strain evidence="3 4">UMTAT08</strain>
    </source>
</reference>
<dbReference type="Proteomes" id="UP000030960">
    <property type="component" value="Unassembled WGS sequence"/>
</dbReference>
<keyword evidence="1" id="KW-0732">Signal</keyword>
<dbReference type="EMBL" id="JSUQ01000007">
    <property type="protein sequence ID" value="KHQ53518.1"/>
    <property type="molecule type" value="Genomic_DNA"/>
</dbReference>
<proteinExistence type="predicted"/>
<gene>
    <name evidence="3" type="ORF">OA50_02048</name>
</gene>
<dbReference type="SUPFAM" id="SSF51101">
    <property type="entry name" value="Mannose-binding lectins"/>
    <property type="match status" value="1"/>
</dbReference>
<dbReference type="AlphaFoldDB" id="A0A0B3S3J2"/>
<feature type="chain" id="PRO_5002081514" description="Jacalin-type lectin domain-containing protein" evidence="1">
    <location>
        <begin position="23"/>
        <end position="377"/>
    </location>
</feature>
<name>A0A0B3S3J2_9RHOB</name>
<sequence>MFHLRYLFLACFMCLAATVSQACDEWFLEKKAVAGGSGGNPHFDVMCDGSRVSEIQLWLRHGYVTGLKVRWSKQDADGVFNTTQEKSYGSTNGFATQQILFDPNELITGLTVYPNQNPRRVKQIVFQTSMDRKVSLGVTAGIADGKADANVGTGYPVGVWVRSGTEIDSFGMAFIREPERINLNVDTYPTLKDARPKLKNMTPVCVPVRRNEETTVKLSETRKHVDISKWDWRVGLKLGFKYSGKAGVPSVGETGFEVSAEASFGLGHEWQDNNERTLVAEMTKKFPASTYEDFKAAGRLDSFTEVDENGEPLLNVLVVPSYYEANLDLPYKGTMELVYRDQKKLSWPVSGTYTGVLASTVNITERYVNVCPTNVQN</sequence>
<dbReference type="InterPro" id="IPR036404">
    <property type="entry name" value="Jacalin-like_lectin_dom_sf"/>
</dbReference>
<dbReference type="Pfam" id="PF01419">
    <property type="entry name" value="Jacalin"/>
    <property type="match status" value="1"/>
</dbReference>
<evidence type="ECO:0000259" key="2">
    <source>
        <dbReference type="PROSITE" id="PS51752"/>
    </source>
</evidence>
<keyword evidence="4" id="KW-1185">Reference proteome</keyword>
<feature type="domain" description="Jacalin-type lectin" evidence="2">
    <location>
        <begin position="28"/>
        <end position="176"/>
    </location>
</feature>